<dbReference type="OrthoDB" id="2020070at2759"/>
<dbReference type="EMBL" id="CAIIXF020000006">
    <property type="protein sequence ID" value="CAH1787044.1"/>
    <property type="molecule type" value="Genomic_DNA"/>
</dbReference>
<dbReference type="PANTHER" id="PTHR33604">
    <property type="entry name" value="OSJNBA0004B13.7 PROTEIN"/>
    <property type="match status" value="1"/>
</dbReference>
<evidence type="ECO:0000313" key="1">
    <source>
        <dbReference type="EMBL" id="CAH1787044.1"/>
    </source>
</evidence>
<dbReference type="SUPFAM" id="SSF53448">
    <property type="entry name" value="Nucleotide-diphospho-sugar transferases"/>
    <property type="match status" value="1"/>
</dbReference>
<dbReference type="AlphaFoldDB" id="A0A8J1U094"/>
<accession>A0A8J1U094</accession>
<dbReference type="CDD" id="cd00761">
    <property type="entry name" value="Glyco_tranf_GTA_type"/>
    <property type="match status" value="1"/>
</dbReference>
<sequence>MLKDCIRFRCGNLKRYIGIRLVWLIVIWFISIALIIMLSPIFIIRNRTIDKLNLYEGSQGEIPKSSTASDKDTSIEEEENINAKITPRDGEVDKMIYDRGIFTKSKSYEIQKSNGVNDTNGGTQAKITELNNHQTKEHVQLRVIVLAYNRPSPLQCCLQSLNDADYMGHRVHVEIHIDLSPVGSIDKKTYDVATKFTFSTIEKSVHVHPRHVGLYGQWFTAWTPTPDAKEIALILEDDIAVSKHFYKWLYAAHAKYDERTYVSGYSLANVDYLATAAKKEHIRVSSNYTVYMYPILGSWGFSPHRDSWREFLEWYEITSRDKSFQPYVDGIRHTDWYKQAQSLNKSDTMWTMWHIYFTHIHHLYCVFPNILDRYMFAQNRKSPGLHFKNTLDKPPKLEKLVTEWDPNFVNMLDDPIKVDYYGKYSF</sequence>
<dbReference type="Proteomes" id="UP000749559">
    <property type="component" value="Unassembled WGS sequence"/>
</dbReference>
<gene>
    <name evidence="1" type="ORF">OFUS_LOCUS12823</name>
</gene>
<name>A0A8J1U094_OWEFU</name>
<reference evidence="1" key="1">
    <citation type="submission" date="2022-03" db="EMBL/GenBank/DDBJ databases">
        <authorList>
            <person name="Martin C."/>
        </authorList>
    </citation>
    <scope>NUCLEOTIDE SEQUENCE</scope>
</reference>
<dbReference type="PANTHER" id="PTHR33604:SF3">
    <property type="entry name" value="OSJNBA0004B13.7 PROTEIN"/>
    <property type="match status" value="1"/>
</dbReference>
<dbReference type="InterPro" id="IPR029044">
    <property type="entry name" value="Nucleotide-diphossugar_trans"/>
</dbReference>
<proteinExistence type="predicted"/>
<organism evidence="1 2">
    <name type="scientific">Owenia fusiformis</name>
    <name type="common">Polychaete worm</name>
    <dbReference type="NCBI Taxonomy" id="6347"/>
    <lineage>
        <taxon>Eukaryota</taxon>
        <taxon>Metazoa</taxon>
        <taxon>Spiralia</taxon>
        <taxon>Lophotrochozoa</taxon>
        <taxon>Annelida</taxon>
        <taxon>Polychaeta</taxon>
        <taxon>Sedentaria</taxon>
        <taxon>Canalipalpata</taxon>
        <taxon>Sabellida</taxon>
        <taxon>Oweniida</taxon>
        <taxon>Oweniidae</taxon>
        <taxon>Owenia</taxon>
    </lineage>
</organism>
<protein>
    <submittedName>
        <fullName evidence="1">Uncharacterized protein</fullName>
    </submittedName>
</protein>
<keyword evidence="2" id="KW-1185">Reference proteome</keyword>
<dbReference type="Gene3D" id="3.90.550.10">
    <property type="entry name" value="Spore Coat Polysaccharide Biosynthesis Protein SpsA, Chain A"/>
    <property type="match status" value="1"/>
</dbReference>
<evidence type="ECO:0000313" key="2">
    <source>
        <dbReference type="Proteomes" id="UP000749559"/>
    </source>
</evidence>
<comment type="caution">
    <text evidence="1">The sequence shown here is derived from an EMBL/GenBank/DDBJ whole genome shotgun (WGS) entry which is preliminary data.</text>
</comment>